<evidence type="ECO:0000313" key="5">
    <source>
        <dbReference type="Proteomes" id="UP000053370"/>
    </source>
</evidence>
<dbReference type="InterPro" id="IPR029044">
    <property type="entry name" value="Nucleotide-diphossugar_trans"/>
</dbReference>
<dbReference type="EMBL" id="DF968181">
    <property type="protein sequence ID" value="GAP41078.1"/>
    <property type="molecule type" value="Genomic_DNA"/>
</dbReference>
<sequence length="335" mass="39080">MSNQLIPQTFPLISVIIPVYNTEKYLQECVDSVMKQTYQNLEILLIDDGSTDTSAEICDAYERFDQRITTLHKENGGLSDARNFGIKNANGDYLCFIDSDDFISENFIEKLFESITKTHSDISFCNFVKFFPGKNKKIGNYHSKDLYENREDAIRGLFSGEIRTSAWAKLYKKSIFDSIQFPEGEIAEDIMTLYNAFCTINKISFTKKGIYFYRQNTTGITRTKTMALFNILKTKFKEIDQDVQENFVNLQKNARGYFVRIYIGTYSLNCIFGKQRDPSEYQLFKTEVIQYLPSVLQLSLIEMGFIKIRTIVFLNFPIIYDLIYKLYYLRQGIHK</sequence>
<dbReference type="InterPro" id="IPR001173">
    <property type="entry name" value="Glyco_trans_2-like"/>
</dbReference>
<dbReference type="Proteomes" id="UP000053370">
    <property type="component" value="Unassembled WGS sequence"/>
</dbReference>
<dbReference type="PANTHER" id="PTHR22916">
    <property type="entry name" value="GLYCOSYLTRANSFERASE"/>
    <property type="match status" value="1"/>
</dbReference>
<evidence type="ECO:0000256" key="2">
    <source>
        <dbReference type="ARBA" id="ARBA00022679"/>
    </source>
</evidence>
<dbReference type="AlphaFoldDB" id="A0A0S7BVQ9"/>
<dbReference type="GO" id="GO:0016757">
    <property type="term" value="F:glycosyltransferase activity"/>
    <property type="evidence" value="ECO:0007669"/>
    <property type="project" value="UniProtKB-KW"/>
</dbReference>
<feature type="domain" description="Glycosyltransferase 2-like" evidence="3">
    <location>
        <begin position="14"/>
        <end position="176"/>
    </location>
</feature>
<evidence type="ECO:0000259" key="3">
    <source>
        <dbReference type="Pfam" id="PF00535"/>
    </source>
</evidence>
<keyword evidence="2 4" id="KW-0808">Transferase</keyword>
<gene>
    <name evidence="4" type="ORF">ATC1_131060</name>
</gene>
<keyword evidence="5" id="KW-1185">Reference proteome</keyword>
<dbReference type="PANTHER" id="PTHR22916:SF51">
    <property type="entry name" value="GLYCOSYLTRANSFERASE EPSH-RELATED"/>
    <property type="match status" value="1"/>
</dbReference>
<dbReference type="CDD" id="cd00761">
    <property type="entry name" value="Glyco_tranf_GTA_type"/>
    <property type="match status" value="1"/>
</dbReference>
<dbReference type="STRING" id="1678840.ATC1_131060"/>
<keyword evidence="1" id="KW-0328">Glycosyltransferase</keyword>
<dbReference type="Pfam" id="PF00535">
    <property type="entry name" value="Glycos_transf_2"/>
    <property type="match status" value="1"/>
</dbReference>
<evidence type="ECO:0000256" key="1">
    <source>
        <dbReference type="ARBA" id="ARBA00022676"/>
    </source>
</evidence>
<dbReference type="SUPFAM" id="SSF53448">
    <property type="entry name" value="Nucleotide-diphospho-sugar transferases"/>
    <property type="match status" value="1"/>
</dbReference>
<protein>
    <submittedName>
        <fullName evidence="4">Glycosyltransferase</fullName>
    </submittedName>
</protein>
<reference evidence="4" key="1">
    <citation type="journal article" date="2015" name="Genome Announc.">
        <title>Draft Genome Sequence of Anaerolineae Strain TC1, a Novel Isolate from a Methanogenic Wastewater Treatment System.</title>
        <authorList>
            <person name="Matsuura N."/>
            <person name="Tourlousse D.M."/>
            <person name="Sun L."/>
            <person name="Toyonaga M."/>
            <person name="Kuroda K."/>
            <person name="Ohashi A."/>
            <person name="Cruz R."/>
            <person name="Yamaguchi T."/>
            <person name="Sekiguchi Y."/>
        </authorList>
    </citation>
    <scope>NUCLEOTIDE SEQUENCE [LARGE SCALE GENOMIC DNA]</scope>
    <source>
        <strain evidence="4">TC1</strain>
    </source>
</reference>
<evidence type="ECO:0000313" key="4">
    <source>
        <dbReference type="EMBL" id="GAP41078.1"/>
    </source>
</evidence>
<proteinExistence type="predicted"/>
<accession>A0A0S7BVQ9</accession>
<dbReference type="RefSeq" id="WP_172667765.1">
    <property type="nucleotide sequence ID" value="NZ_DF968181.1"/>
</dbReference>
<dbReference type="Gene3D" id="3.90.550.10">
    <property type="entry name" value="Spore Coat Polysaccharide Biosynthesis Protein SpsA, Chain A"/>
    <property type="match status" value="1"/>
</dbReference>
<name>A0A0S7BVQ9_9CHLR</name>
<organism evidence="4">
    <name type="scientific">Flexilinea flocculi</name>
    <dbReference type="NCBI Taxonomy" id="1678840"/>
    <lineage>
        <taxon>Bacteria</taxon>
        <taxon>Bacillati</taxon>
        <taxon>Chloroflexota</taxon>
        <taxon>Anaerolineae</taxon>
        <taxon>Anaerolineales</taxon>
        <taxon>Anaerolineaceae</taxon>
        <taxon>Flexilinea</taxon>
    </lineage>
</organism>